<feature type="signal peptide" evidence="2">
    <location>
        <begin position="1"/>
        <end position="22"/>
    </location>
</feature>
<feature type="compositionally biased region" description="Basic and acidic residues" evidence="1">
    <location>
        <begin position="95"/>
        <end position="114"/>
    </location>
</feature>
<feature type="chain" id="PRO_5032284922" evidence="2">
    <location>
        <begin position="23"/>
        <end position="114"/>
    </location>
</feature>
<dbReference type="AlphaFoldDB" id="A0A848GXW5"/>
<evidence type="ECO:0000256" key="2">
    <source>
        <dbReference type="SAM" id="SignalP"/>
    </source>
</evidence>
<protein>
    <submittedName>
        <fullName evidence="4">PepSY domain-containing protein</fullName>
    </submittedName>
</protein>
<dbReference type="Proteomes" id="UP000541185">
    <property type="component" value="Unassembled WGS sequence"/>
</dbReference>
<sequence>MLKPTFPALALAGALSLTHAVAAEPSQAQLQAQARIGQDQAERTALALVPNGKVHSSELEREHGKLVWSFDISQDGSRDMTEVQVDALTGKVVSKKKESAAQEAAEAAKEARGK</sequence>
<evidence type="ECO:0000313" key="5">
    <source>
        <dbReference type="Proteomes" id="UP000541185"/>
    </source>
</evidence>
<comment type="caution">
    <text evidence="4">The sequence shown here is derived from an EMBL/GenBank/DDBJ whole genome shotgun (WGS) entry which is preliminary data.</text>
</comment>
<gene>
    <name evidence="4" type="ORF">HHL11_05490</name>
</gene>
<feature type="region of interest" description="Disordered" evidence="1">
    <location>
        <begin position="94"/>
        <end position="114"/>
    </location>
</feature>
<keyword evidence="2" id="KW-0732">Signal</keyword>
<proteinExistence type="predicted"/>
<dbReference type="InterPro" id="IPR025711">
    <property type="entry name" value="PepSY"/>
</dbReference>
<keyword evidence="5" id="KW-1185">Reference proteome</keyword>
<dbReference type="Gene3D" id="3.10.450.40">
    <property type="match status" value="1"/>
</dbReference>
<dbReference type="EMBL" id="JABBFX010000001">
    <property type="protein sequence ID" value="NML43194.1"/>
    <property type="molecule type" value="Genomic_DNA"/>
</dbReference>
<dbReference type="Pfam" id="PF03413">
    <property type="entry name" value="PepSY"/>
    <property type="match status" value="1"/>
</dbReference>
<name>A0A848GXW5_9BURK</name>
<accession>A0A848GXW5</accession>
<dbReference type="RefSeq" id="WP_169417417.1">
    <property type="nucleotide sequence ID" value="NZ_JABBFX010000001.1"/>
</dbReference>
<evidence type="ECO:0000313" key="4">
    <source>
        <dbReference type="EMBL" id="NML43194.1"/>
    </source>
</evidence>
<feature type="domain" description="PepSY" evidence="3">
    <location>
        <begin position="36"/>
        <end position="95"/>
    </location>
</feature>
<evidence type="ECO:0000256" key="1">
    <source>
        <dbReference type="SAM" id="MobiDB-lite"/>
    </source>
</evidence>
<reference evidence="4 5" key="1">
    <citation type="submission" date="2020-04" db="EMBL/GenBank/DDBJ databases">
        <title>Ramlibacter sp. G-1-2-2 isolated from soil.</title>
        <authorList>
            <person name="Dahal R.H."/>
        </authorList>
    </citation>
    <scope>NUCLEOTIDE SEQUENCE [LARGE SCALE GENOMIC DNA]</scope>
    <source>
        <strain evidence="4 5">G-1-2-2</strain>
    </source>
</reference>
<organism evidence="4 5">
    <name type="scientific">Ramlibacter agri</name>
    <dbReference type="NCBI Taxonomy" id="2728837"/>
    <lineage>
        <taxon>Bacteria</taxon>
        <taxon>Pseudomonadati</taxon>
        <taxon>Pseudomonadota</taxon>
        <taxon>Betaproteobacteria</taxon>
        <taxon>Burkholderiales</taxon>
        <taxon>Comamonadaceae</taxon>
        <taxon>Ramlibacter</taxon>
    </lineage>
</organism>
<evidence type="ECO:0000259" key="3">
    <source>
        <dbReference type="Pfam" id="PF03413"/>
    </source>
</evidence>